<dbReference type="GeneID" id="14012788"/>
<proteinExistence type="predicted"/>
<evidence type="ECO:0000313" key="2">
    <source>
        <dbReference type="Proteomes" id="UP000007524"/>
    </source>
</evidence>
<dbReference type="KEGG" id="vg:14012788"/>
<dbReference type="RefSeq" id="YP_007007355.1">
    <property type="nucleotide sequence ID" value="NC_019526.1"/>
</dbReference>
<accession>H6X407</accession>
<dbReference type="Proteomes" id="UP000007524">
    <property type="component" value="Segment"/>
</dbReference>
<dbReference type="EMBL" id="JQ513383">
    <property type="protein sequence ID" value="AFA44473.1"/>
    <property type="molecule type" value="Genomic_DNA"/>
</dbReference>
<keyword evidence="2" id="KW-1185">Reference proteome</keyword>
<name>H6X407_9CAUD</name>
<sequence>MKYYNGFSDIGVKFENGKGYYFHGMSPWIETNVSEGLIKSLAYYKKLNEYDIPMREKSSFSTSIVDNKDLLMEKFNALS</sequence>
<organism evidence="1 2">
    <name type="scientific">Klebsiella phage vB_KleM_RaK2</name>
    <dbReference type="NCBI Taxonomy" id="1147094"/>
    <lineage>
        <taxon>Viruses</taxon>
        <taxon>Duplodnaviria</taxon>
        <taxon>Heunggongvirae</taxon>
        <taxon>Uroviricota</taxon>
        <taxon>Caudoviricetes</taxon>
        <taxon>Alcyoneusvirus</taxon>
        <taxon>Alcyoneusvirus RaK2</taxon>
    </lineage>
</organism>
<protein>
    <submittedName>
        <fullName evidence="1">Uncharacterized protein</fullName>
    </submittedName>
</protein>
<gene>
    <name evidence="1" type="ORF">RaK2_00200</name>
</gene>
<evidence type="ECO:0000313" key="1">
    <source>
        <dbReference type="EMBL" id="AFA44473.1"/>
    </source>
</evidence>
<reference evidence="1 2" key="1">
    <citation type="journal article" date="2012" name="J. Virol.">
        <title>Genome of Klebsiella sp.-Infecting Bacteriophage vB_KleM_RaK2.</title>
        <authorList>
            <person name="Simoliunas E."/>
            <person name="Kaliniene L."/>
            <person name="Truncaite L."/>
            <person name="Klausa V."/>
            <person name="Zajanckauskaite A."/>
            <person name="Meskys R."/>
        </authorList>
    </citation>
    <scope>NUCLEOTIDE SEQUENCE [LARGE SCALE GENOMIC DNA]</scope>
</reference>